<protein>
    <submittedName>
        <fullName evidence="4">LysM domain-containing protein</fullName>
    </submittedName>
</protein>
<dbReference type="Pfam" id="PF01476">
    <property type="entry name" value="LysM"/>
    <property type="match status" value="2"/>
</dbReference>
<name>A0A495J6Q1_9SPHI</name>
<dbReference type="AlphaFoldDB" id="A0A495J6Q1"/>
<proteinExistence type="predicted"/>
<feature type="region of interest" description="Disordered" evidence="1">
    <location>
        <begin position="189"/>
        <end position="212"/>
    </location>
</feature>
<dbReference type="GO" id="GO:0008932">
    <property type="term" value="F:lytic endotransglycosylase activity"/>
    <property type="evidence" value="ECO:0007669"/>
    <property type="project" value="TreeGrafter"/>
</dbReference>
<comment type="caution">
    <text evidence="4">The sequence shown here is derived from an EMBL/GenBank/DDBJ whole genome shotgun (WGS) entry which is preliminary data.</text>
</comment>
<dbReference type="PANTHER" id="PTHR33734">
    <property type="entry name" value="LYSM DOMAIN-CONTAINING GPI-ANCHORED PROTEIN 2"/>
    <property type="match status" value="1"/>
</dbReference>
<evidence type="ECO:0000313" key="5">
    <source>
        <dbReference type="Proteomes" id="UP000268007"/>
    </source>
</evidence>
<evidence type="ECO:0000259" key="3">
    <source>
        <dbReference type="PROSITE" id="PS51782"/>
    </source>
</evidence>
<dbReference type="InterPro" id="IPR018392">
    <property type="entry name" value="LysM"/>
</dbReference>
<feature type="domain" description="LysM" evidence="3">
    <location>
        <begin position="137"/>
        <end position="180"/>
    </location>
</feature>
<evidence type="ECO:0000256" key="2">
    <source>
        <dbReference type="SAM" id="SignalP"/>
    </source>
</evidence>
<dbReference type="InterPro" id="IPR036779">
    <property type="entry name" value="LysM_dom_sf"/>
</dbReference>
<feature type="signal peptide" evidence="2">
    <location>
        <begin position="1"/>
        <end position="26"/>
    </location>
</feature>
<dbReference type="PROSITE" id="PS51782">
    <property type="entry name" value="LYSM"/>
    <property type="match status" value="1"/>
</dbReference>
<feature type="chain" id="PRO_5019811244" evidence="2">
    <location>
        <begin position="27"/>
        <end position="339"/>
    </location>
</feature>
<dbReference type="SUPFAM" id="SSF54106">
    <property type="entry name" value="LysM domain"/>
    <property type="match status" value="2"/>
</dbReference>
<dbReference type="Gene3D" id="3.10.350.10">
    <property type="entry name" value="LysM domain"/>
    <property type="match status" value="2"/>
</dbReference>
<feature type="compositionally biased region" description="Low complexity" evidence="1">
    <location>
        <begin position="201"/>
        <end position="212"/>
    </location>
</feature>
<dbReference type="Proteomes" id="UP000268007">
    <property type="component" value="Unassembled WGS sequence"/>
</dbReference>
<dbReference type="SMART" id="SM00257">
    <property type="entry name" value="LysM"/>
    <property type="match status" value="2"/>
</dbReference>
<gene>
    <name evidence="4" type="ORF">BDD43_4626</name>
</gene>
<dbReference type="PANTHER" id="PTHR33734:SF22">
    <property type="entry name" value="MEMBRANE-BOUND LYTIC MUREIN TRANSGLYCOSYLASE D"/>
    <property type="match status" value="1"/>
</dbReference>
<keyword evidence="2" id="KW-0732">Signal</keyword>
<sequence length="339" mass="37122">MRLKTMMKFKFLLIVLLTSISVQLFANNLADSIGVENQDGKKVIIHKVDPHESFYSIARLYKVDPKTLMAFNNNATTLSIGQTIKVPTDRPFIETVKKPSFANNNFNIRTSPAMEKPVATAAAVKEAVAAQTQVTTTEYKVSAGETLYAISKRFNTTVADITSLNNLKSTTVIPGQIILVRAAPPQATAPAQQPVNKPAFTQQQTAPQTPVQQLPTPIAKRDTTLVAATDSVDLNHRNVAGGRYGLLEKNEKGVAVWMDSDNLDPSKKWVLHRTAPIGTVIKITNPMTNRTTFAKVVGRFTDNENTKDALMVMTKSVAESIGAVDKRFHVIISYGTPNE</sequence>
<organism evidence="4 5">
    <name type="scientific">Mucilaginibacter gracilis</name>
    <dbReference type="NCBI Taxonomy" id="423350"/>
    <lineage>
        <taxon>Bacteria</taxon>
        <taxon>Pseudomonadati</taxon>
        <taxon>Bacteroidota</taxon>
        <taxon>Sphingobacteriia</taxon>
        <taxon>Sphingobacteriales</taxon>
        <taxon>Sphingobacteriaceae</taxon>
        <taxon>Mucilaginibacter</taxon>
    </lineage>
</organism>
<dbReference type="EMBL" id="RBKU01000001">
    <property type="protein sequence ID" value="RKR84391.1"/>
    <property type="molecule type" value="Genomic_DNA"/>
</dbReference>
<reference evidence="4 5" key="1">
    <citation type="submission" date="2018-10" db="EMBL/GenBank/DDBJ databases">
        <title>Genomic Encyclopedia of Archaeal and Bacterial Type Strains, Phase II (KMG-II): from individual species to whole genera.</title>
        <authorList>
            <person name="Goeker M."/>
        </authorList>
    </citation>
    <scope>NUCLEOTIDE SEQUENCE [LARGE SCALE GENOMIC DNA]</scope>
    <source>
        <strain evidence="4 5">DSM 18602</strain>
    </source>
</reference>
<evidence type="ECO:0000256" key="1">
    <source>
        <dbReference type="SAM" id="MobiDB-lite"/>
    </source>
</evidence>
<dbReference type="CDD" id="cd00118">
    <property type="entry name" value="LysM"/>
    <property type="match status" value="2"/>
</dbReference>
<evidence type="ECO:0000313" key="4">
    <source>
        <dbReference type="EMBL" id="RKR84391.1"/>
    </source>
</evidence>
<dbReference type="OrthoDB" id="2149800at2"/>
<accession>A0A495J6Q1</accession>
<keyword evidence="5" id="KW-1185">Reference proteome</keyword>